<dbReference type="RefSeq" id="WP_075192445.1">
    <property type="nucleotide sequence ID" value="NZ_JADKNN010000001.1"/>
</dbReference>
<evidence type="ECO:0000256" key="1">
    <source>
        <dbReference type="ARBA" id="ARBA00003944"/>
    </source>
</evidence>
<accession>A0A2T7AXS0</accession>
<evidence type="ECO:0000256" key="3">
    <source>
        <dbReference type="ARBA" id="ARBA00022795"/>
    </source>
</evidence>
<evidence type="ECO:0000256" key="4">
    <source>
        <dbReference type="SAM" id="MobiDB-lite"/>
    </source>
</evidence>
<name>A0A2T7AXS0_9ENTR</name>
<dbReference type="Proteomes" id="UP000244378">
    <property type="component" value="Unassembled WGS sequence"/>
</dbReference>
<reference evidence="6 9" key="2">
    <citation type="submission" date="2019-08" db="EMBL/GenBank/DDBJ databases">
        <title>Prevalence, distribution, and phylogeny of type two toxin-antitoxin genes possessed by Cronobacter species where C. sakazakii homologs follow sequence type lineages.</title>
        <authorList>
            <person name="Finkelstein S."/>
            <person name="Negrete F."/>
            <person name="Jang H."/>
            <person name="Gopinath G.R."/>
            <person name="Tall B.D."/>
        </authorList>
    </citation>
    <scope>NUCLEOTIDE SEQUENCE [LARGE SCALE GENOMIC DNA]</scope>
    <source>
        <strain evidence="6 9">MOD1_GK1257</strain>
    </source>
</reference>
<dbReference type="Pfam" id="PF02120">
    <property type="entry name" value="Flg_hook"/>
    <property type="match status" value="1"/>
</dbReference>
<dbReference type="EMBL" id="WAGD01000045">
    <property type="protein sequence ID" value="KAB0875865.1"/>
    <property type="molecule type" value="Genomic_DNA"/>
</dbReference>
<feature type="compositionally biased region" description="Low complexity" evidence="4">
    <location>
        <begin position="367"/>
        <end position="386"/>
    </location>
</feature>
<feature type="domain" description="Flagellar hook-length control protein-like C-terminal" evidence="5">
    <location>
        <begin position="295"/>
        <end position="374"/>
    </location>
</feature>
<dbReference type="EMBL" id="MSAE01000004">
    <property type="protein sequence ID" value="PUX17298.1"/>
    <property type="molecule type" value="Genomic_DNA"/>
</dbReference>
<keyword evidence="7" id="KW-0282">Flagellum</keyword>
<dbReference type="InterPro" id="IPR052563">
    <property type="entry name" value="FliK"/>
</dbReference>
<dbReference type="InterPro" id="IPR001635">
    <property type="entry name" value="Flag_hook_Flik"/>
</dbReference>
<comment type="similarity">
    <text evidence="2">Belongs to the FliK family.</text>
</comment>
<dbReference type="CDD" id="cd17470">
    <property type="entry name" value="T3SS_Flik_C"/>
    <property type="match status" value="1"/>
</dbReference>
<dbReference type="PANTHER" id="PTHR37533">
    <property type="entry name" value="FLAGELLAR HOOK-LENGTH CONTROL PROTEIN"/>
    <property type="match status" value="1"/>
</dbReference>
<dbReference type="Gene3D" id="3.30.750.140">
    <property type="match status" value="1"/>
</dbReference>
<evidence type="ECO:0000313" key="7">
    <source>
        <dbReference type="EMBL" id="PUX17298.1"/>
    </source>
</evidence>
<reference evidence="7 8" key="1">
    <citation type="submission" date="2016-12" db="EMBL/GenBank/DDBJ databases">
        <title>Analysis of the Molecular Diversity Among Cronobacter Species Isolated from Filth Flies Using a Pan Genomic DNA Microarray.</title>
        <authorList>
            <person name="Pava-Ripoll M."/>
            <person name="Tall B."/>
            <person name="Farber J."/>
            <person name="Fanning S."/>
            <person name="Lehner A."/>
            <person name="Stephan R."/>
            <person name="Pagotto F."/>
            <person name="Iverson C."/>
            <person name="Ziobro G."/>
            <person name="Miller A."/>
            <person name="Pearson R."/>
            <person name="Yan Q."/>
            <person name="Kim M."/>
            <person name="Jeong S."/>
            <person name="Park J."/>
            <person name="Jun S."/>
            <person name="Choi H."/>
            <person name="Chung T."/>
            <person name="Yoo Y."/>
            <person name="Park E."/>
            <person name="Hwang S."/>
            <person name="Lee B."/>
            <person name="Sathyamoorthy V."/>
            <person name="Carter L."/>
            <person name="Mammel M."/>
            <person name="Jackson S."/>
            <person name="Kothary M."/>
            <person name="Patel I."/>
            <person name="Grim C."/>
            <person name="Gopinath G."/>
            <person name="Gangiredla J."/>
            <person name="Chase H."/>
        </authorList>
    </citation>
    <scope>NUCLEOTIDE SEQUENCE [LARGE SCALE GENOMIC DNA]</scope>
    <source>
        <strain evidence="7 8">MOD1-Md1s</strain>
    </source>
</reference>
<keyword evidence="3" id="KW-1005">Bacterial flagellum biogenesis</keyword>
<evidence type="ECO:0000313" key="9">
    <source>
        <dbReference type="Proteomes" id="UP000469927"/>
    </source>
</evidence>
<dbReference type="NCBIfam" id="NF007514">
    <property type="entry name" value="PRK10118.1"/>
    <property type="match status" value="1"/>
</dbReference>
<keyword evidence="7" id="KW-0966">Cell projection</keyword>
<keyword evidence="9" id="KW-1185">Reference proteome</keyword>
<sequence>MITLPNVVLTSDVDATSPGAGLKGVDAKGGDAAQDFLALLGQHFSGELTLADGKTLSLAQLQGAAGKETLAGKTLADATATLPGSQSDLARLLDQLTRGDITPADLSLAAGDTQAVTAAAQPTLKPAGLDDDKKLSDEDMAALSALFAMLPPAQQPNAAPAVTAQTQAQGVAALSANGFSPAATLTQALGNAKGDAKTNAKTDDAATPLTAAAATAPVVSQTAADVVAPVSTLDKTAADVSSTQLPHNLNLHAQAMTPSAAGQQASAPVMTMPTAQVTAPFGTPDWQNSVSQHISLFTRNGQQSAELHLHPEELGAVQISLKIDDNMAQVQMVSPHSHVRAALEAALPTLRAQLAESGIQLGQSSISSENFSGQQQQNNPQQSGSSRAGSGFSLGGEEEAIAAPASLQAAARGTGAVDIFA</sequence>
<organism evidence="7 8">
    <name type="scientific">Cronobacter muytjensii</name>
    <dbReference type="NCBI Taxonomy" id="413501"/>
    <lineage>
        <taxon>Bacteria</taxon>
        <taxon>Pseudomonadati</taxon>
        <taxon>Pseudomonadota</taxon>
        <taxon>Gammaproteobacteria</taxon>
        <taxon>Enterobacterales</taxon>
        <taxon>Enterobacteriaceae</taxon>
        <taxon>Cronobacter</taxon>
    </lineage>
</organism>
<dbReference type="InterPro" id="IPR021136">
    <property type="entry name" value="Flagellar_hook_control-like_C"/>
</dbReference>
<evidence type="ECO:0000259" key="5">
    <source>
        <dbReference type="Pfam" id="PF02120"/>
    </source>
</evidence>
<evidence type="ECO:0000313" key="8">
    <source>
        <dbReference type="Proteomes" id="UP000244378"/>
    </source>
</evidence>
<dbReference type="InterPro" id="IPR038610">
    <property type="entry name" value="FliK-like_C_sf"/>
</dbReference>
<comment type="function">
    <text evidence="1">Controls the length of the flagellar hook.</text>
</comment>
<dbReference type="PANTHER" id="PTHR37533:SF2">
    <property type="entry name" value="FLAGELLAR HOOK-LENGTH CONTROL PROTEIN"/>
    <property type="match status" value="1"/>
</dbReference>
<proteinExistence type="inferred from homology"/>
<protein>
    <submittedName>
        <fullName evidence="7">Flagellar hook length control protein FliK</fullName>
    </submittedName>
</protein>
<dbReference type="PRINTS" id="PR01007">
    <property type="entry name" value="FLGHOOKFLIK"/>
</dbReference>
<evidence type="ECO:0000313" key="6">
    <source>
        <dbReference type="EMBL" id="KAB0875865.1"/>
    </source>
</evidence>
<feature type="region of interest" description="Disordered" evidence="4">
    <location>
        <begin position="367"/>
        <end position="397"/>
    </location>
</feature>
<dbReference type="GO" id="GO:0044780">
    <property type="term" value="P:bacterial-type flagellum assembly"/>
    <property type="evidence" value="ECO:0007669"/>
    <property type="project" value="InterPro"/>
</dbReference>
<keyword evidence="7" id="KW-0969">Cilium</keyword>
<dbReference type="AlphaFoldDB" id="A0A2T7AXS0"/>
<comment type="caution">
    <text evidence="7">The sequence shown here is derived from an EMBL/GenBank/DDBJ whole genome shotgun (WGS) entry which is preliminary data.</text>
</comment>
<gene>
    <name evidence="6" type="primary">fliK</name>
    <name evidence="7" type="ORF">AUN14_03910</name>
    <name evidence="6" type="ORF">FZI19_14750</name>
</gene>
<dbReference type="OrthoDB" id="1792985at2"/>
<dbReference type="GO" id="GO:0009424">
    <property type="term" value="C:bacterial-type flagellum hook"/>
    <property type="evidence" value="ECO:0007669"/>
    <property type="project" value="InterPro"/>
</dbReference>
<evidence type="ECO:0000256" key="2">
    <source>
        <dbReference type="ARBA" id="ARBA00009149"/>
    </source>
</evidence>
<dbReference type="Proteomes" id="UP000469927">
    <property type="component" value="Unassembled WGS sequence"/>
</dbReference>